<evidence type="ECO:0000313" key="18">
    <source>
        <dbReference type="RefSeq" id="XP_018105872.1"/>
    </source>
</evidence>
<feature type="compositionally biased region" description="Acidic residues" evidence="15">
    <location>
        <begin position="1434"/>
        <end position="1447"/>
    </location>
</feature>
<dbReference type="GO" id="GO:0005737">
    <property type="term" value="C:cytoplasm"/>
    <property type="evidence" value="ECO:0000318"/>
    <property type="project" value="GO_Central"/>
</dbReference>
<organism evidence="17 18">
    <name type="scientific">Xenopus laevis</name>
    <name type="common">African clawed frog</name>
    <dbReference type="NCBI Taxonomy" id="8355"/>
    <lineage>
        <taxon>Eukaryota</taxon>
        <taxon>Metazoa</taxon>
        <taxon>Chordata</taxon>
        <taxon>Craniata</taxon>
        <taxon>Vertebrata</taxon>
        <taxon>Euteleostomi</taxon>
        <taxon>Amphibia</taxon>
        <taxon>Batrachia</taxon>
        <taxon>Anura</taxon>
        <taxon>Pipoidea</taxon>
        <taxon>Pipidae</taxon>
        <taxon>Xenopodinae</taxon>
        <taxon>Xenopus</taxon>
        <taxon>Xenopus</taxon>
    </lineage>
</organism>
<dbReference type="Xenbase" id="XB-GENE-5846527">
    <property type="gene designation" value="pcf11.S"/>
</dbReference>
<evidence type="ECO:0000256" key="1">
    <source>
        <dbReference type="ARBA" id="ARBA00004123"/>
    </source>
</evidence>
<dbReference type="FunFam" id="1.25.40.90:FF:000015">
    <property type="entry name" value="Pre-mRNA cleavage complex 2 protein Pcf11"/>
    <property type="match status" value="1"/>
</dbReference>
<dbReference type="PANTHER" id="PTHR15921:SF3">
    <property type="entry name" value="PRE-MRNA CLEAVAGE COMPLEX 2 PROTEIN PCF11"/>
    <property type="match status" value="1"/>
</dbReference>
<protein>
    <recommendedName>
        <fullName evidence="12">Pre-mRNA cleavage complex 2 protein Pcf11</fullName>
    </recommendedName>
    <alternativeName>
        <fullName evidence="13">Pre-mRNA cleavage complex II protein Pcf11</fullName>
    </alternativeName>
</protein>
<dbReference type="KEGG" id="xla:446483"/>
<dbReference type="OrthoDB" id="343582at2759"/>
<reference evidence="18" key="2">
    <citation type="submission" date="2025-08" db="UniProtKB">
        <authorList>
            <consortium name="RefSeq"/>
        </authorList>
    </citation>
    <scope>IDENTIFICATION</scope>
    <source>
        <strain evidence="18">J_2021</strain>
        <tissue evidence="18">Erythrocytes</tissue>
    </source>
</reference>
<dbReference type="PROSITE" id="PS51391">
    <property type="entry name" value="CID"/>
    <property type="match status" value="1"/>
</dbReference>
<gene>
    <name evidence="18 19" type="primary">pcf11.S</name>
</gene>
<feature type="compositionally biased region" description="Polar residues" evidence="15">
    <location>
        <begin position="1310"/>
        <end position="1336"/>
    </location>
</feature>
<feature type="region of interest" description="Disordered" evidence="15">
    <location>
        <begin position="736"/>
        <end position="798"/>
    </location>
</feature>
<feature type="compositionally biased region" description="Basic and acidic residues" evidence="15">
    <location>
        <begin position="388"/>
        <end position="415"/>
    </location>
</feature>
<keyword evidence="17" id="KW-1185">Reference proteome</keyword>
<dbReference type="InterPro" id="IPR048832">
    <property type="entry name" value="PCF11_charged"/>
</dbReference>
<evidence type="ECO:0000313" key="17">
    <source>
        <dbReference type="Proteomes" id="UP000186698"/>
    </source>
</evidence>
<evidence type="ECO:0000256" key="13">
    <source>
        <dbReference type="ARBA" id="ARBA00083113"/>
    </source>
</evidence>
<dbReference type="SUPFAM" id="SSF48464">
    <property type="entry name" value="ENTH/VHS domain"/>
    <property type="match status" value="1"/>
</dbReference>
<dbReference type="InterPro" id="IPR045154">
    <property type="entry name" value="PCF11-like"/>
</dbReference>
<dbReference type="PaxDb" id="8355-A0A1L8HB26"/>
<reference evidence="17" key="1">
    <citation type="submission" date="2024-06" db="UniProtKB">
        <authorList>
            <consortium name="RefSeq"/>
        </authorList>
    </citation>
    <scope>NUCLEOTIDE SEQUENCE [LARGE SCALE GENOMIC DNA]</scope>
    <source>
        <strain evidence="17">J_2021</strain>
    </source>
</reference>
<dbReference type="Pfam" id="PF11526">
    <property type="entry name" value="Pfc11_Clp1_ID"/>
    <property type="match status" value="1"/>
</dbReference>
<dbReference type="Bgee" id="446483">
    <property type="expression patterns" value="Expressed in gastrula and 19 other cell types or tissues"/>
</dbReference>
<evidence type="ECO:0000256" key="11">
    <source>
        <dbReference type="ARBA" id="ARBA00063659"/>
    </source>
</evidence>
<evidence type="ECO:0000256" key="3">
    <source>
        <dbReference type="ARBA" id="ARBA00022499"/>
    </source>
</evidence>
<dbReference type="Pfam" id="PF20845">
    <property type="entry name" value="Pcf11_helical"/>
    <property type="match status" value="1"/>
</dbReference>
<evidence type="ECO:0000256" key="2">
    <source>
        <dbReference type="ARBA" id="ARBA00022481"/>
    </source>
</evidence>
<proteinExistence type="predicted"/>
<dbReference type="InterPro" id="IPR048830">
    <property type="entry name" value="PCF11_helical"/>
</dbReference>
<evidence type="ECO:0000256" key="10">
    <source>
        <dbReference type="ARBA" id="ARBA00057101"/>
    </source>
</evidence>
<dbReference type="Pfam" id="PF20844">
    <property type="entry name" value="PCF11_RFEG_rpt"/>
    <property type="match status" value="1"/>
</dbReference>
<feature type="coiled-coil region" evidence="14">
    <location>
        <begin position="196"/>
        <end position="228"/>
    </location>
</feature>
<dbReference type="GO" id="GO:0031124">
    <property type="term" value="P:mRNA 3'-end processing"/>
    <property type="evidence" value="ECO:0007669"/>
    <property type="project" value="InterPro"/>
</dbReference>
<keyword evidence="7" id="KW-0007">Acetylation</keyword>
<evidence type="ECO:0000256" key="14">
    <source>
        <dbReference type="SAM" id="Coils"/>
    </source>
</evidence>
<keyword evidence="4" id="KW-0597">Phosphoprotein</keyword>
<comment type="function">
    <text evidence="10">Component of pre-mRNA cleavage complex II, which promotes transcription termination by RNA polymerase II.</text>
</comment>
<keyword evidence="6" id="KW-0832">Ubl conjugation</keyword>
<feature type="compositionally biased region" description="Basic and acidic residues" evidence="15">
    <location>
        <begin position="359"/>
        <end position="379"/>
    </location>
</feature>
<evidence type="ECO:0000256" key="8">
    <source>
        <dbReference type="ARBA" id="ARBA00023054"/>
    </source>
</evidence>
<feature type="compositionally biased region" description="Basic and acidic residues" evidence="15">
    <location>
        <begin position="736"/>
        <end position="761"/>
    </location>
</feature>
<evidence type="ECO:0000256" key="9">
    <source>
        <dbReference type="ARBA" id="ARBA00023242"/>
    </source>
</evidence>
<dbReference type="InterPro" id="IPR008942">
    <property type="entry name" value="ENTH_VHS"/>
</dbReference>
<evidence type="ECO:0000256" key="15">
    <source>
        <dbReference type="SAM" id="MobiDB-lite"/>
    </source>
</evidence>
<feature type="compositionally biased region" description="Basic and acidic residues" evidence="15">
    <location>
        <begin position="323"/>
        <end position="348"/>
    </location>
</feature>
<keyword evidence="3" id="KW-1017">Isopeptide bond</keyword>
<dbReference type="CDD" id="cd16982">
    <property type="entry name" value="CID_Pcf11"/>
    <property type="match status" value="1"/>
</dbReference>
<dbReference type="PANTHER" id="PTHR15921">
    <property type="entry name" value="PRE-MRNA CLEAVAGE COMPLEX II"/>
    <property type="match status" value="1"/>
</dbReference>
<dbReference type="InterPro" id="IPR021605">
    <property type="entry name" value="Pcf11_Clp1-ID"/>
</dbReference>
<feature type="compositionally biased region" description="Polar residues" evidence="15">
    <location>
        <begin position="537"/>
        <end position="546"/>
    </location>
</feature>
<sequence>MSAGDDAREDACRDYLSSLEDLTYNSKPHINMLTILAEENVQFAKDIGVLIEAQIAKAAAAEKLPVLYLMDSIVKNVGRDYLAAFAKNLVTTFVCVFEKVDENTRKSLFKLRSTWDELFPSKKLYALDVRVNQIDPAWPIKPLPPNVNTSSIHVNPKFLNKPEETPPAKVPSAVPPRANPEVQKQLSQEQLIRQQLLVKQKQLLELQQKKLELELEQTREQLALSSSKPVVTPKIPHMPVKAPQPVSQNFEKIKIPPFSQPIEKPHEKMPAPSRDPRLVKENQHSAHMKDLGHKKEAKTNITNMPDLKPIKPLLNDKANASAKPEKSKSNEKLPKRESVQSELKDRSKSQSPFKAKLPHVREKSQGVENVKELEVNRRDPRLHKHLRTKSDNKDSEPKEKRKCDKKEDHKSEHRAATNRNKPVGGIVQKNEPVANYPEKLKPGRISNRKRSRSPKSRSPAHSPKGRDRRSPKVRPRSTSPVHSLPKIGRLRPPVSKPSHTEDFNSSSREERMKRTAKTDVRDNRRQKRLSEERPQDPVSSMSTKSNTEPKPDLENWQGPQANKRWKSGWEDNKNSQNKDHHQSIRPPYQRHNSWQNSSKEVASPRTPKQQHWLSVDADLKIPKELTSASKAELLKKANERFSLGEITHDELLVVVHQIRQLFQYQEEKQRCSVWDSPTEENKGGLSKKPLLSNEEMTYYEHKAKLKRTQVQHAFSDGEYVDPEYLDLELEEMVHSGRDTEHGGRTEGGVPERNEPFPERQRHSPLPVTRPHPDDAHDGYRRHKDQLELPKGSREEQRSVFTERFPHSVPMYDESEAVPYGESADSRMSGNNSNQKNTLMEERRPLLDIPPHIPVNRGDAPIMKVFEEPSSVANVRESSPVNACMPFDGASVNQVGSQRFDVVPGQPVDSHFDGMGANQVENTRFDGMNRQGQQGMQKYEGVQNQAIVSSQPMAMQRLEGPTGQPMNAARFEGPPGQQLGALRFEGAPGQPMGPQRFEGMQPLGPQRFDGVVGPQGPQRFDGSPRPPLMQQRFEGGPCQPMRFEQPMRQPVRFEGLVGPRFEVNPPQRFDSGPRPQPLMRFDGPMGQIRPRFDGTPVNRFDSKPPHIQRFDLPGQPCQRFEGPPGHQTPPRFDGPMQVQPRFDGPMPQRFDGPNQQPRFDLQMSQGPRFDNIHPPIRQNAPPFGQTGPYGDPQNHFHGQPQSMQPQGMPLQGMQTQGMLPQGMPPQGMQPQGMPHQGIVPQGMQPQGMPPQGMQAQGMPPQGMQQQGMPLQRPEQRFDLPQGPNFAGPSGPGVQSFPNQLPRPSGPYFDDNNPNSQGPQFSNFNNLPVGNLTASQQFGPLGGMSQPAGISQPPGMSQPAFSSLDQNYVPPQGPAGGVFVQPGGSFPFPENHLGQLDVNELFSKLLSTGILMKVTPKESSTQCTEEVAESSAPAAVEEEEEDADEDQDVPDLTSFNMEDLKHRYDSVINRIYTGIQCYSCGMRFTKSQTDIYADHLDWHYRQNRTEKDVSRKITHRRWYYSLKDWIEFEEIADLEERAKSQFFEKVHEEVILKTQEAAKEKEFQSVQAGPAGADEICEICQEQFEQYWDEEEEEWHLKNAMRVNEKIYHPSCYDDYKNTSSFLDNTPSPSKTLLENPLNAMLSLVKEEVTEPSCSVKVEPADNEAPSSCEIPLLTDIKKEPDESE</sequence>
<dbReference type="CTD" id="446483"/>
<dbReference type="GO" id="GO:0005849">
    <property type="term" value="C:mRNA cleavage factor complex"/>
    <property type="evidence" value="ECO:0000318"/>
    <property type="project" value="GO_Central"/>
</dbReference>
<dbReference type="GO" id="GO:0006369">
    <property type="term" value="P:termination of RNA polymerase II transcription"/>
    <property type="evidence" value="ECO:0000318"/>
    <property type="project" value="GO_Central"/>
</dbReference>
<dbReference type="InterPro" id="IPR006569">
    <property type="entry name" value="CID_dom"/>
</dbReference>
<feature type="domain" description="CID" evidence="16">
    <location>
        <begin position="7"/>
        <end position="135"/>
    </location>
</feature>
<evidence type="ECO:0000256" key="5">
    <source>
        <dbReference type="ARBA" id="ARBA00022664"/>
    </source>
</evidence>
<evidence type="ECO:0000256" key="12">
    <source>
        <dbReference type="ARBA" id="ARBA00068814"/>
    </source>
</evidence>
<keyword evidence="2" id="KW-0488">Methylation</keyword>
<dbReference type="SMART" id="SM00582">
    <property type="entry name" value="RPR"/>
    <property type="match status" value="1"/>
</dbReference>
<feature type="compositionally biased region" description="Basic and acidic residues" evidence="15">
    <location>
        <begin position="567"/>
        <end position="582"/>
    </location>
</feature>
<keyword evidence="5" id="KW-0507">mRNA processing</keyword>
<dbReference type="Proteomes" id="UP000186698">
    <property type="component" value="Chromosome 2S"/>
</dbReference>
<dbReference type="Pfam" id="PF04818">
    <property type="entry name" value="CID"/>
    <property type="match status" value="1"/>
</dbReference>
<feature type="compositionally biased region" description="Basic and acidic residues" evidence="15">
    <location>
        <begin position="263"/>
        <end position="298"/>
    </location>
</feature>
<feature type="compositionally biased region" description="Polar residues" evidence="15">
    <location>
        <begin position="590"/>
        <end position="612"/>
    </location>
</feature>
<dbReference type="STRING" id="8355.A0A1L8HB26"/>
<feature type="compositionally biased region" description="Basic and acidic residues" evidence="15">
    <location>
        <begin position="498"/>
        <end position="535"/>
    </location>
</feature>
<dbReference type="InterPro" id="IPR054127">
    <property type="entry name" value="Pcf11_C"/>
</dbReference>
<dbReference type="Pfam" id="PF21936">
    <property type="entry name" value="Pcf11_C"/>
    <property type="match status" value="1"/>
</dbReference>
<dbReference type="Gene3D" id="1.25.40.90">
    <property type="match status" value="1"/>
</dbReference>
<dbReference type="InterPro" id="IPR047415">
    <property type="entry name" value="Pcf11_CID"/>
</dbReference>
<keyword evidence="8 14" id="KW-0175">Coiled coil</keyword>
<dbReference type="GeneID" id="446483"/>
<evidence type="ECO:0000256" key="7">
    <source>
        <dbReference type="ARBA" id="ARBA00022990"/>
    </source>
</evidence>
<evidence type="ECO:0000259" key="16">
    <source>
        <dbReference type="PROSITE" id="PS51391"/>
    </source>
</evidence>
<feature type="region of interest" description="Disordered" evidence="15">
    <location>
        <begin position="1415"/>
        <end position="1449"/>
    </location>
</feature>
<dbReference type="RefSeq" id="XP_018105872.1">
    <property type="nucleotide sequence ID" value="XM_018250383.2"/>
</dbReference>
<feature type="compositionally biased region" description="Basic and acidic residues" evidence="15">
    <location>
        <begin position="770"/>
        <end position="797"/>
    </location>
</feature>
<feature type="region of interest" description="Disordered" evidence="15">
    <location>
        <begin position="258"/>
        <end position="613"/>
    </location>
</feature>
<dbReference type="GO" id="GO:0003729">
    <property type="term" value="F:mRNA binding"/>
    <property type="evidence" value="ECO:0000318"/>
    <property type="project" value="GO_Central"/>
</dbReference>
<feature type="compositionally biased region" description="Low complexity" evidence="15">
    <location>
        <begin position="1245"/>
        <end position="1268"/>
    </location>
</feature>
<keyword evidence="9" id="KW-0539">Nucleus</keyword>
<comment type="subcellular location">
    <subcellularLocation>
        <location evidence="1">Nucleus</location>
    </subcellularLocation>
</comment>
<accession>A0A1L8HB26</accession>
<name>A0A1L8HB26_XENLA</name>
<dbReference type="GO" id="GO:0000993">
    <property type="term" value="F:RNA polymerase II complex binding"/>
    <property type="evidence" value="ECO:0000318"/>
    <property type="project" value="GO_Central"/>
</dbReference>
<feature type="region of interest" description="Disordered" evidence="15">
    <location>
        <begin position="1245"/>
        <end position="1366"/>
    </location>
</feature>
<evidence type="ECO:0000256" key="4">
    <source>
        <dbReference type="ARBA" id="ARBA00022553"/>
    </source>
</evidence>
<dbReference type="AGR" id="Xenbase:XB-GENE-5846527"/>
<dbReference type="Pfam" id="PF20827">
    <property type="entry name" value="PCF11_charged"/>
    <property type="match status" value="1"/>
</dbReference>
<dbReference type="OMA" id="QSVGGMR"/>
<evidence type="ECO:0000313" key="19">
    <source>
        <dbReference type="Xenbase" id="XB-GENE-5846527"/>
    </source>
</evidence>
<evidence type="ECO:0000256" key="6">
    <source>
        <dbReference type="ARBA" id="ARBA00022843"/>
    </source>
</evidence>
<dbReference type="InterPro" id="IPR048829">
    <property type="entry name" value="PCF11_RFEG_rpt"/>
</dbReference>
<feature type="compositionally biased region" description="Basic residues" evidence="15">
    <location>
        <begin position="446"/>
        <end position="455"/>
    </location>
</feature>
<comment type="subunit">
    <text evidence="11">Associates with the phosphorylated CTD domain of POLR2A /RNA polymerase II.</text>
</comment>